<feature type="domain" description="Fe2OG dioxygenase" evidence="8">
    <location>
        <begin position="78"/>
        <end position="180"/>
    </location>
</feature>
<evidence type="ECO:0000256" key="5">
    <source>
        <dbReference type="ARBA" id="ARBA00023002"/>
    </source>
</evidence>
<dbReference type="InterPro" id="IPR041097">
    <property type="entry name" value="PKHD_C"/>
</dbReference>
<gene>
    <name evidence="9" type="ORF">EC912_11142</name>
</gene>
<dbReference type="PANTHER" id="PTHR41536:SF1">
    <property type="entry name" value="PKHD-TYPE HYDROXYLASE YBIX"/>
    <property type="match status" value="1"/>
</dbReference>
<dbReference type="Gene3D" id="4.10.860.20">
    <property type="entry name" value="Rabenosyn, Rab binding domain"/>
    <property type="match status" value="1"/>
</dbReference>
<evidence type="ECO:0000256" key="4">
    <source>
        <dbReference type="ARBA" id="ARBA00022964"/>
    </source>
</evidence>
<dbReference type="PANTHER" id="PTHR41536">
    <property type="entry name" value="PKHD-TYPE HYDROXYLASE YBIX"/>
    <property type="match status" value="1"/>
</dbReference>
<evidence type="ECO:0000256" key="6">
    <source>
        <dbReference type="ARBA" id="ARBA00023004"/>
    </source>
</evidence>
<dbReference type="GO" id="GO:0006879">
    <property type="term" value="P:intracellular iron ion homeostasis"/>
    <property type="evidence" value="ECO:0007669"/>
    <property type="project" value="TreeGrafter"/>
</dbReference>
<dbReference type="NCBIfam" id="NF003975">
    <property type="entry name" value="PRK05467.1-4"/>
    <property type="match status" value="1"/>
</dbReference>
<dbReference type="NCBIfam" id="NF003974">
    <property type="entry name" value="PRK05467.1-3"/>
    <property type="match status" value="1"/>
</dbReference>
<dbReference type="InterPro" id="IPR023550">
    <property type="entry name" value="PKHD_hydroxylase"/>
</dbReference>
<dbReference type="InterPro" id="IPR044862">
    <property type="entry name" value="Pro_4_hyd_alph_FE2OG_OXY"/>
</dbReference>
<dbReference type="Proteomes" id="UP000295645">
    <property type="component" value="Unassembled WGS sequence"/>
</dbReference>
<dbReference type="NCBIfam" id="NF003973">
    <property type="entry name" value="PRK05467.1-2"/>
    <property type="match status" value="1"/>
</dbReference>
<feature type="binding site" evidence="7">
    <location>
        <position position="98"/>
    </location>
    <ligand>
        <name>Fe cation</name>
        <dbReference type="ChEBI" id="CHEBI:24875"/>
    </ligand>
</feature>
<dbReference type="EMBL" id="SMCS01000011">
    <property type="protein sequence ID" value="TCV91449.1"/>
    <property type="molecule type" value="Genomic_DNA"/>
</dbReference>
<organism evidence="9 10">
    <name type="scientific">Luteibacter rhizovicinus</name>
    <dbReference type="NCBI Taxonomy" id="242606"/>
    <lineage>
        <taxon>Bacteria</taxon>
        <taxon>Pseudomonadati</taxon>
        <taxon>Pseudomonadota</taxon>
        <taxon>Gammaproteobacteria</taxon>
        <taxon>Lysobacterales</taxon>
        <taxon>Rhodanobacteraceae</taxon>
        <taxon>Luteibacter</taxon>
    </lineage>
</organism>
<reference evidence="9 10" key="1">
    <citation type="submission" date="2019-03" db="EMBL/GenBank/DDBJ databases">
        <title>Above-ground endophytic microbial communities from plants in different locations in the United States.</title>
        <authorList>
            <person name="Frank C."/>
        </authorList>
    </citation>
    <scope>NUCLEOTIDE SEQUENCE [LARGE SCALE GENOMIC DNA]</scope>
    <source>
        <strain evidence="9 10">LP_13_YM</strain>
    </source>
</reference>
<protein>
    <submittedName>
        <fullName evidence="9">PKHD-type hydroxylase</fullName>
    </submittedName>
</protein>
<accession>A0A4V2W3C8</accession>
<keyword evidence="6 7" id="KW-0408">Iron</keyword>
<dbReference type="InterPro" id="IPR006620">
    <property type="entry name" value="Pro_4_hyd_alph"/>
</dbReference>
<keyword evidence="2 7" id="KW-0479">Metal-binding</keyword>
<evidence type="ECO:0000313" key="9">
    <source>
        <dbReference type="EMBL" id="TCV91449.1"/>
    </source>
</evidence>
<dbReference type="FunFam" id="2.60.120.620:FF:000006">
    <property type="entry name" value="PKHD-type hydroxylase YbiX"/>
    <property type="match status" value="1"/>
</dbReference>
<sequence length="228" mass="25067">MLLHIPEVLTAVEVATVRRRLSEAHWADGRITAGYQSATAKDNAQLPENDPLAIELGDAVLQALSANTTFFAAALPKRIYPPLFNRYDGGQSFGFHVDNAVRYDRRTSPPEAVRTDLSATLFLADPDTYDGGELVIEDTFGTHSVKLPAGHLVLYPGSSLHKVLPVTRGERVASFFWIQSLVRDDGHRRLLFDLDVSIQTLTASGADASALLQLTGVYHNLLRQWAET</sequence>
<comment type="cofactor">
    <cofactor evidence="7">
        <name>Fe(2+)</name>
        <dbReference type="ChEBI" id="CHEBI:29033"/>
    </cofactor>
    <text evidence="7">Binds 1 Fe(2+) ion per subunit.</text>
</comment>
<keyword evidence="10" id="KW-1185">Reference proteome</keyword>
<evidence type="ECO:0000256" key="7">
    <source>
        <dbReference type="HAMAP-Rule" id="MF_00657"/>
    </source>
</evidence>
<dbReference type="OrthoDB" id="9812472at2"/>
<dbReference type="GO" id="GO:0016706">
    <property type="term" value="F:2-oxoglutarate-dependent dioxygenase activity"/>
    <property type="evidence" value="ECO:0007669"/>
    <property type="project" value="UniProtKB-UniRule"/>
</dbReference>
<dbReference type="Pfam" id="PF18331">
    <property type="entry name" value="PKHD_C"/>
    <property type="match status" value="1"/>
</dbReference>
<evidence type="ECO:0000313" key="10">
    <source>
        <dbReference type="Proteomes" id="UP000295645"/>
    </source>
</evidence>
<dbReference type="Pfam" id="PF13640">
    <property type="entry name" value="2OG-FeII_Oxy_3"/>
    <property type="match status" value="1"/>
</dbReference>
<dbReference type="RefSeq" id="WP_132147257.1">
    <property type="nucleotide sequence ID" value="NZ_SMCS01000011.1"/>
</dbReference>
<dbReference type="AlphaFoldDB" id="A0A4V2W3C8"/>
<evidence type="ECO:0000256" key="2">
    <source>
        <dbReference type="ARBA" id="ARBA00022723"/>
    </source>
</evidence>
<feature type="binding site" evidence="7">
    <location>
        <position position="161"/>
    </location>
    <ligand>
        <name>Fe cation</name>
        <dbReference type="ChEBI" id="CHEBI:24875"/>
    </ligand>
</feature>
<evidence type="ECO:0000259" key="8">
    <source>
        <dbReference type="PROSITE" id="PS51471"/>
    </source>
</evidence>
<keyword evidence="4 7" id="KW-0223">Dioxygenase</keyword>
<dbReference type="Gene3D" id="2.60.120.620">
    <property type="entry name" value="q2cbj1_9rhob like domain"/>
    <property type="match status" value="1"/>
</dbReference>
<dbReference type="SMART" id="SM00702">
    <property type="entry name" value="P4Hc"/>
    <property type="match status" value="1"/>
</dbReference>
<comment type="cofactor">
    <cofactor evidence="1 7">
        <name>L-ascorbate</name>
        <dbReference type="ChEBI" id="CHEBI:38290"/>
    </cofactor>
</comment>
<proteinExistence type="inferred from homology"/>
<dbReference type="HAMAP" id="MF_00657">
    <property type="entry name" value="Hydroxyl_YbiX"/>
    <property type="match status" value="1"/>
</dbReference>
<dbReference type="GO" id="GO:0031418">
    <property type="term" value="F:L-ascorbic acid binding"/>
    <property type="evidence" value="ECO:0007669"/>
    <property type="project" value="UniProtKB-KW"/>
</dbReference>
<dbReference type="PROSITE" id="PS51471">
    <property type="entry name" value="FE2OG_OXY"/>
    <property type="match status" value="1"/>
</dbReference>
<keyword evidence="5 7" id="KW-0560">Oxidoreductase</keyword>
<evidence type="ECO:0000256" key="1">
    <source>
        <dbReference type="ARBA" id="ARBA00001961"/>
    </source>
</evidence>
<dbReference type="GO" id="GO:0005506">
    <property type="term" value="F:iron ion binding"/>
    <property type="evidence" value="ECO:0007669"/>
    <property type="project" value="UniProtKB-UniRule"/>
</dbReference>
<keyword evidence="3 7" id="KW-0847">Vitamin C</keyword>
<feature type="binding site" evidence="7">
    <location>
        <position position="171"/>
    </location>
    <ligand>
        <name>2-oxoglutarate</name>
        <dbReference type="ChEBI" id="CHEBI:16810"/>
    </ligand>
</feature>
<evidence type="ECO:0000256" key="3">
    <source>
        <dbReference type="ARBA" id="ARBA00022896"/>
    </source>
</evidence>
<dbReference type="InterPro" id="IPR005123">
    <property type="entry name" value="Oxoglu/Fe-dep_dioxygenase_dom"/>
</dbReference>
<dbReference type="GO" id="GO:0006974">
    <property type="term" value="P:DNA damage response"/>
    <property type="evidence" value="ECO:0007669"/>
    <property type="project" value="TreeGrafter"/>
</dbReference>
<comment type="caution">
    <text evidence="9">The sequence shown here is derived from an EMBL/GenBank/DDBJ whole genome shotgun (WGS) entry which is preliminary data.</text>
</comment>
<feature type="binding site" evidence="7">
    <location>
        <position position="96"/>
    </location>
    <ligand>
        <name>Fe cation</name>
        <dbReference type="ChEBI" id="CHEBI:24875"/>
    </ligand>
</feature>
<name>A0A4V2W3C8_9GAMM</name>